<keyword evidence="2" id="KW-1185">Reference proteome</keyword>
<name>A0A9P8I5W3_9PEZI</name>
<evidence type="ECO:0000313" key="2">
    <source>
        <dbReference type="Proteomes" id="UP000750711"/>
    </source>
</evidence>
<proteinExistence type="predicted"/>
<organism evidence="1 2">
    <name type="scientific">Trichoglossum hirsutum</name>
    <dbReference type="NCBI Taxonomy" id="265104"/>
    <lineage>
        <taxon>Eukaryota</taxon>
        <taxon>Fungi</taxon>
        <taxon>Dikarya</taxon>
        <taxon>Ascomycota</taxon>
        <taxon>Pezizomycotina</taxon>
        <taxon>Geoglossomycetes</taxon>
        <taxon>Geoglossales</taxon>
        <taxon>Geoglossaceae</taxon>
        <taxon>Trichoglossum</taxon>
    </lineage>
</organism>
<dbReference type="Proteomes" id="UP000750711">
    <property type="component" value="Unassembled WGS sequence"/>
</dbReference>
<evidence type="ECO:0000313" key="1">
    <source>
        <dbReference type="EMBL" id="KAH0538178.1"/>
    </source>
</evidence>
<dbReference type="EMBL" id="JAGHQM010004023">
    <property type="protein sequence ID" value="KAH0538178.1"/>
    <property type="molecule type" value="Genomic_DNA"/>
</dbReference>
<comment type="caution">
    <text evidence="1">The sequence shown here is derived from an EMBL/GenBank/DDBJ whole genome shotgun (WGS) entry which is preliminary data.</text>
</comment>
<reference evidence="1" key="1">
    <citation type="submission" date="2021-03" db="EMBL/GenBank/DDBJ databases">
        <title>Comparative genomics and phylogenomic investigation of the class Geoglossomycetes provide insights into ecological specialization and systematics.</title>
        <authorList>
            <person name="Melie T."/>
            <person name="Pirro S."/>
            <person name="Miller A.N."/>
            <person name="Quandt A."/>
        </authorList>
    </citation>
    <scope>NUCLEOTIDE SEQUENCE</scope>
    <source>
        <strain evidence="1">CAQ_001_2017</strain>
    </source>
</reference>
<dbReference type="AlphaFoldDB" id="A0A9P8I5W3"/>
<protein>
    <submittedName>
        <fullName evidence="1">Uncharacterized protein</fullName>
    </submittedName>
</protein>
<accession>A0A9P8I5W3</accession>
<sequence>MSLDANPLSPSDNSTVQHDPRKYRELEFWRLIGRFLSLRDDEASAAKEIDNTLNSARTLLDSQENRDVIYSIAVARHLDQRVAEYPPVSPIVHNEEEDAGSRLFVAKRFIEDEASGKGTNYVIQRLCAMAMKIWTASG</sequence>
<gene>
    <name evidence="1" type="ORF">GP486_008796</name>
</gene>